<dbReference type="SUPFAM" id="SSF52402">
    <property type="entry name" value="Adenine nucleotide alpha hydrolases-like"/>
    <property type="match status" value="1"/>
</dbReference>
<dbReference type="GO" id="GO:0008033">
    <property type="term" value="P:tRNA processing"/>
    <property type="evidence" value="ECO:0007669"/>
    <property type="project" value="InterPro"/>
</dbReference>
<dbReference type="GO" id="GO:0016740">
    <property type="term" value="F:transferase activity"/>
    <property type="evidence" value="ECO:0007669"/>
    <property type="project" value="UniProtKB-KW"/>
</dbReference>
<dbReference type="eggNOG" id="COG0037">
    <property type="taxonomic scope" value="Bacteria"/>
</dbReference>
<dbReference type="Proteomes" id="UP000220611">
    <property type="component" value="Unassembled WGS sequence"/>
</dbReference>
<keyword evidence="1" id="KW-0808">Transferase</keyword>
<dbReference type="HOGENOM" id="CLU_026481_5_2_9"/>
<name>A7VP03_9FIRM</name>
<protein>
    <submittedName>
        <fullName evidence="3">PP-loop family protein</fullName>
    </submittedName>
    <submittedName>
        <fullName evidence="4">tRNA 2-thiocytidine biosynthesis protein TtcA</fullName>
    </submittedName>
</protein>
<dbReference type="CDD" id="cd24138">
    <property type="entry name" value="TtcA-like"/>
    <property type="match status" value="1"/>
</dbReference>
<dbReference type="InterPro" id="IPR014729">
    <property type="entry name" value="Rossmann-like_a/b/a_fold"/>
</dbReference>
<evidence type="ECO:0000313" key="6">
    <source>
        <dbReference type="Proteomes" id="UP000220611"/>
    </source>
</evidence>
<evidence type="ECO:0000256" key="1">
    <source>
        <dbReference type="ARBA" id="ARBA00022679"/>
    </source>
</evidence>
<dbReference type="InterPro" id="IPR035107">
    <property type="entry name" value="tRNA_thiolation_TtcA_Ctu1"/>
</dbReference>
<feature type="domain" description="tRNA(Ile)-lysidine/2-thiocytidine synthase N-terminal" evidence="2">
    <location>
        <begin position="54"/>
        <end position="224"/>
    </location>
</feature>
<dbReference type="Pfam" id="PF01171">
    <property type="entry name" value="ATP_bind_3"/>
    <property type="match status" value="1"/>
</dbReference>
<evidence type="ECO:0000313" key="5">
    <source>
        <dbReference type="Proteomes" id="UP000003490"/>
    </source>
</evidence>
<dbReference type="EMBL" id="NOXF01000008">
    <property type="protein sequence ID" value="PEQ24025.1"/>
    <property type="molecule type" value="Genomic_DNA"/>
</dbReference>
<dbReference type="AlphaFoldDB" id="A7VP03"/>
<evidence type="ECO:0000313" key="4">
    <source>
        <dbReference type="EMBL" id="PEQ24025.1"/>
    </source>
</evidence>
<dbReference type="InterPro" id="IPR011063">
    <property type="entry name" value="TilS/TtcA_N"/>
</dbReference>
<reference evidence="3 5" key="1">
    <citation type="submission" date="2007-08" db="EMBL/GenBank/DDBJ databases">
        <title>Draft genome sequence of Clostridium leptum (DSM 753).</title>
        <authorList>
            <person name="Sudarsanam P."/>
            <person name="Ley R."/>
            <person name="Guruge J."/>
            <person name="Turnbaugh P.J."/>
            <person name="Mahowald M."/>
            <person name="Liep D."/>
            <person name="Gordon J."/>
        </authorList>
    </citation>
    <scope>NUCLEOTIDE SEQUENCE [LARGE SCALE GENOMIC DNA]</scope>
    <source>
        <strain evidence="3 5">DSM 753</strain>
    </source>
</reference>
<sequence length="269" mass="30112">MFFAILCHNKENPAYRKESPAAQAGREDARMQKILGPMRAAVEKYHMIGEGDRIAVGVSGGKDSLVLLCALAALREFYPSRFEVAALTADPQFHGEPADYSQIEELCRRLGVPYHIRRTQLGRIIFEDRKEANPCSLCARMRRGILHNMAKEAGCNKLALGHHYDDAVETFFMNLFNSGSLDCFSPKSYLSRKELWLIRPLVFCGERQVAAAANRCHLPVVKSECPADGSTSRQKTKELIARLEKDYPDLKSKVMGAVERAGIAHWDAV</sequence>
<dbReference type="PIRSF" id="PIRSF004976">
    <property type="entry name" value="ATPase_YdaO"/>
    <property type="match status" value="1"/>
</dbReference>
<evidence type="ECO:0000313" key="3">
    <source>
        <dbReference type="EMBL" id="EDO62883.1"/>
    </source>
</evidence>
<gene>
    <name evidence="4" type="ORF">CH238_10340</name>
    <name evidence="3" type="ORF">CLOLEP_00279</name>
</gene>
<keyword evidence="6" id="KW-1185">Reference proteome</keyword>
<reference evidence="4 6" key="3">
    <citation type="submission" date="2017-07" db="EMBL/GenBank/DDBJ databases">
        <title>Prevalence of linear plasmids in Cutibacterium (Propionibacterium) acnes isolates obtained from prostatic tissue.</title>
        <authorList>
            <person name="Davidsson S."/>
            <person name="Carlsson J."/>
            <person name="Molling P."/>
            <person name="Andren O."/>
            <person name="Andersson S.-O."/>
            <person name="Brzuszkiewicz E."/>
            <person name="Poehlein A."/>
            <person name="Al-Zeer M."/>
            <person name="Brinkmann V."/>
            <person name="Scavenius C."/>
            <person name="Nazipi S."/>
            <person name="Soderquist B."/>
            <person name="Bruggemann H."/>
        </authorList>
    </citation>
    <scope>NUCLEOTIDE SEQUENCE [LARGE SCALE GENOMIC DNA]</scope>
    <source>
        <strain evidence="4 6">DSM 753</strain>
    </source>
</reference>
<evidence type="ECO:0000259" key="2">
    <source>
        <dbReference type="Pfam" id="PF01171"/>
    </source>
</evidence>
<accession>A7VP03</accession>
<dbReference type="EMBL" id="ABCB02000011">
    <property type="protein sequence ID" value="EDO62883.1"/>
    <property type="molecule type" value="Genomic_DNA"/>
</dbReference>
<dbReference type="Gene3D" id="3.40.50.620">
    <property type="entry name" value="HUPs"/>
    <property type="match status" value="1"/>
</dbReference>
<organism evidence="3 5">
    <name type="scientific">[Clostridium] leptum DSM 753</name>
    <dbReference type="NCBI Taxonomy" id="428125"/>
    <lineage>
        <taxon>Bacteria</taxon>
        <taxon>Bacillati</taxon>
        <taxon>Bacillota</taxon>
        <taxon>Clostridia</taxon>
        <taxon>Eubacteriales</taxon>
        <taxon>Oscillospiraceae</taxon>
        <taxon>Oscillospiraceae incertae sedis</taxon>
    </lineage>
</organism>
<dbReference type="Proteomes" id="UP000003490">
    <property type="component" value="Unassembled WGS sequence"/>
</dbReference>
<dbReference type="PANTHER" id="PTHR43686">
    <property type="entry name" value="SULFURTRANSFERASE-RELATED"/>
    <property type="match status" value="1"/>
</dbReference>
<comment type="caution">
    <text evidence="3">The sequence shown here is derived from an EMBL/GenBank/DDBJ whole genome shotgun (WGS) entry which is preliminary data.</text>
</comment>
<reference evidence="3 5" key="2">
    <citation type="submission" date="2007-08" db="EMBL/GenBank/DDBJ databases">
        <authorList>
            <person name="Fulton L."/>
            <person name="Clifton S."/>
            <person name="Fulton B."/>
            <person name="Xu J."/>
            <person name="Minx P."/>
            <person name="Pepin K.H."/>
            <person name="Johnson M."/>
            <person name="Thiruvilangam P."/>
            <person name="Bhonagiri V."/>
            <person name="Nash W.E."/>
            <person name="Wang C."/>
            <person name="Mardis E.R."/>
            <person name="Wilson R.K."/>
        </authorList>
    </citation>
    <scope>NUCLEOTIDE SEQUENCE [LARGE SCALE GENOMIC DNA]</scope>
    <source>
        <strain evidence="3 5">DSM 753</strain>
    </source>
</reference>
<dbReference type="PANTHER" id="PTHR43686:SF1">
    <property type="entry name" value="AMINOTRAN_5 DOMAIN-CONTAINING PROTEIN"/>
    <property type="match status" value="1"/>
</dbReference>
<proteinExistence type="predicted"/>